<dbReference type="CDD" id="cd00158">
    <property type="entry name" value="RHOD"/>
    <property type="match status" value="1"/>
</dbReference>
<feature type="domain" description="Rhodanese" evidence="1">
    <location>
        <begin position="18"/>
        <end position="102"/>
    </location>
</feature>
<evidence type="ECO:0000313" key="3">
    <source>
        <dbReference type="Proteomes" id="UP001620597"/>
    </source>
</evidence>
<name>A0ABW8NFP0_9GAMM</name>
<dbReference type="Proteomes" id="UP001620597">
    <property type="component" value="Unassembled WGS sequence"/>
</dbReference>
<reference evidence="2 3" key="1">
    <citation type="submission" date="2024-03" db="EMBL/GenBank/DDBJ databases">
        <title>High-quality draft genome sequence of Oceanobacter sp. wDCs-4.</title>
        <authorList>
            <person name="Dong C."/>
        </authorList>
    </citation>
    <scope>NUCLEOTIDE SEQUENCE [LARGE SCALE GENOMIC DNA]</scope>
    <source>
        <strain evidence="3">wDCs-4</strain>
    </source>
</reference>
<dbReference type="RefSeq" id="WP_369856457.1">
    <property type="nucleotide sequence ID" value="NZ_JBBKTX010000004.1"/>
</dbReference>
<dbReference type="PROSITE" id="PS50206">
    <property type="entry name" value="RHODANESE_3"/>
    <property type="match status" value="1"/>
</dbReference>
<keyword evidence="3" id="KW-1185">Reference proteome</keyword>
<dbReference type="Gene3D" id="3.40.250.10">
    <property type="entry name" value="Rhodanese-like domain"/>
    <property type="match status" value="1"/>
</dbReference>
<evidence type="ECO:0000313" key="2">
    <source>
        <dbReference type="EMBL" id="MFK4751759.1"/>
    </source>
</evidence>
<dbReference type="PANTHER" id="PTHR43031">
    <property type="entry name" value="FAD-DEPENDENT OXIDOREDUCTASE"/>
    <property type="match status" value="1"/>
</dbReference>
<dbReference type="InterPro" id="IPR001763">
    <property type="entry name" value="Rhodanese-like_dom"/>
</dbReference>
<dbReference type="SMART" id="SM00450">
    <property type="entry name" value="RHOD"/>
    <property type="match status" value="1"/>
</dbReference>
<evidence type="ECO:0000259" key="1">
    <source>
        <dbReference type="PROSITE" id="PS50206"/>
    </source>
</evidence>
<dbReference type="InterPro" id="IPR050229">
    <property type="entry name" value="GlpE_sulfurtransferase"/>
</dbReference>
<gene>
    <name evidence="2" type="ORF">WG929_04960</name>
</gene>
<sequence length="104" mass="11895">MTAPIKMILCEDIQNLLDKPDLMLLDCRDVGDYRSNHLDGALHAHDTLVETLIRKGDKQRPILIYCYSGHRSEHLCELFTGFGFEQVYNLGGGYLRWQELQVAG</sequence>
<dbReference type="Pfam" id="PF00581">
    <property type="entry name" value="Rhodanese"/>
    <property type="match status" value="1"/>
</dbReference>
<proteinExistence type="predicted"/>
<comment type="caution">
    <text evidence="2">The sequence shown here is derived from an EMBL/GenBank/DDBJ whole genome shotgun (WGS) entry which is preliminary data.</text>
</comment>
<organism evidence="2 3">
    <name type="scientific">Oceanobacter antarcticus</name>
    <dbReference type="NCBI Taxonomy" id="3133425"/>
    <lineage>
        <taxon>Bacteria</taxon>
        <taxon>Pseudomonadati</taxon>
        <taxon>Pseudomonadota</taxon>
        <taxon>Gammaproteobacteria</taxon>
        <taxon>Oceanospirillales</taxon>
        <taxon>Oceanospirillaceae</taxon>
        <taxon>Oceanobacter</taxon>
    </lineage>
</organism>
<dbReference type="PANTHER" id="PTHR43031:SF1">
    <property type="entry name" value="PYRIDINE NUCLEOTIDE-DISULPHIDE OXIDOREDUCTASE"/>
    <property type="match status" value="1"/>
</dbReference>
<dbReference type="InterPro" id="IPR036873">
    <property type="entry name" value="Rhodanese-like_dom_sf"/>
</dbReference>
<dbReference type="SUPFAM" id="SSF52821">
    <property type="entry name" value="Rhodanese/Cell cycle control phosphatase"/>
    <property type="match status" value="1"/>
</dbReference>
<protein>
    <submittedName>
        <fullName evidence="2">Rhodanese-like domain-containing protein</fullName>
    </submittedName>
</protein>
<dbReference type="EMBL" id="JBBKTX010000004">
    <property type="protein sequence ID" value="MFK4751759.1"/>
    <property type="molecule type" value="Genomic_DNA"/>
</dbReference>
<accession>A0ABW8NFP0</accession>